<evidence type="ECO:0000313" key="2">
    <source>
        <dbReference type="Proteomes" id="UP001589619"/>
    </source>
</evidence>
<keyword evidence="2" id="KW-1185">Reference proteome</keyword>
<reference evidence="1 2" key="1">
    <citation type="submission" date="2024-09" db="EMBL/GenBank/DDBJ databases">
        <authorList>
            <person name="Sun Q."/>
            <person name="Mori K."/>
        </authorList>
    </citation>
    <scope>NUCLEOTIDE SEQUENCE [LARGE SCALE GENOMIC DNA]</scope>
    <source>
        <strain evidence="1 2">JCM 12520</strain>
    </source>
</reference>
<dbReference type="RefSeq" id="WP_344915935.1">
    <property type="nucleotide sequence ID" value="NZ_BAAAYO010000017.1"/>
</dbReference>
<proteinExistence type="predicted"/>
<protein>
    <recommendedName>
        <fullName evidence="3">Tc1-like transposase DDE domain-containing protein</fullName>
    </recommendedName>
</protein>
<gene>
    <name evidence="1" type="ORF">ACFFNY_10110</name>
</gene>
<sequence length="121" mass="14164">MEDVLDVYQLPYDAECPLICMDEKPYQLLDEVRVPIPMKSAKPMREDSEYIRHGTCSIFIFTEPLSGWRHVAVLQQRTRLDWAEQVRELLEVHYPDGGTRSGAPWRDLHEHYGSWKTSSTN</sequence>
<organism evidence="1 2">
    <name type="scientific">Paenibacillus hodogayensis</name>
    <dbReference type="NCBI Taxonomy" id="279208"/>
    <lineage>
        <taxon>Bacteria</taxon>
        <taxon>Bacillati</taxon>
        <taxon>Bacillota</taxon>
        <taxon>Bacilli</taxon>
        <taxon>Bacillales</taxon>
        <taxon>Paenibacillaceae</taxon>
        <taxon>Paenibacillus</taxon>
    </lineage>
</organism>
<dbReference type="Proteomes" id="UP001589619">
    <property type="component" value="Unassembled WGS sequence"/>
</dbReference>
<dbReference type="EMBL" id="JBHMAG010000008">
    <property type="protein sequence ID" value="MFB9751910.1"/>
    <property type="molecule type" value="Genomic_DNA"/>
</dbReference>
<evidence type="ECO:0008006" key="3">
    <source>
        <dbReference type="Google" id="ProtNLM"/>
    </source>
</evidence>
<name>A0ABV5VUU4_9BACL</name>
<accession>A0ABV5VUU4</accession>
<comment type="caution">
    <text evidence="1">The sequence shown here is derived from an EMBL/GenBank/DDBJ whole genome shotgun (WGS) entry which is preliminary data.</text>
</comment>
<evidence type="ECO:0000313" key="1">
    <source>
        <dbReference type="EMBL" id="MFB9751910.1"/>
    </source>
</evidence>